<dbReference type="InterPro" id="IPR047216">
    <property type="entry name" value="Endonuclease_DUF559_bact"/>
</dbReference>
<comment type="caution">
    <text evidence="2">The sequence shown here is derived from an EMBL/GenBank/DDBJ whole genome shotgun (WGS) entry which is preliminary data.</text>
</comment>
<dbReference type="InterPro" id="IPR007569">
    <property type="entry name" value="DUF559"/>
</dbReference>
<gene>
    <name evidence="2" type="ORF">GCM10007315_15450</name>
</gene>
<dbReference type="AlphaFoldDB" id="A0A918TN57"/>
<evidence type="ECO:0000259" key="1">
    <source>
        <dbReference type="Pfam" id="PF04480"/>
    </source>
</evidence>
<dbReference type="Proteomes" id="UP000638981">
    <property type="component" value="Unassembled WGS sequence"/>
</dbReference>
<dbReference type="InterPro" id="IPR011335">
    <property type="entry name" value="Restrct_endonuc-II-like"/>
</dbReference>
<dbReference type="SUPFAM" id="SSF52980">
    <property type="entry name" value="Restriction endonuclease-like"/>
    <property type="match status" value="1"/>
</dbReference>
<keyword evidence="3" id="KW-1185">Reference proteome</keyword>
<evidence type="ECO:0000313" key="3">
    <source>
        <dbReference type="Proteomes" id="UP000638981"/>
    </source>
</evidence>
<dbReference type="CDD" id="cd01038">
    <property type="entry name" value="Endonuclease_DUF559"/>
    <property type="match status" value="1"/>
</dbReference>
<proteinExistence type="predicted"/>
<dbReference type="PANTHER" id="PTHR38590">
    <property type="entry name" value="BLL0828 PROTEIN"/>
    <property type="match status" value="1"/>
</dbReference>
<accession>A0A918TN57</accession>
<sequence length="109" mass="12698">MQQSELYKARARELRQNMTDAERLLWYHLRAHRFMGLSVRRQAPIGPYIAALLIPAHRLILEADGSHHSPTTDHHRDAHLRALDFRTIRFSNQDILPGCLARLAEEIRP</sequence>
<reference evidence="2" key="2">
    <citation type="submission" date="2020-09" db="EMBL/GenBank/DDBJ databases">
        <authorList>
            <person name="Sun Q."/>
            <person name="Kim S."/>
        </authorList>
    </citation>
    <scope>NUCLEOTIDE SEQUENCE</scope>
    <source>
        <strain evidence="2">KCTC 23310</strain>
    </source>
</reference>
<feature type="domain" description="DUF559" evidence="1">
    <location>
        <begin position="8"/>
        <end position="96"/>
    </location>
</feature>
<dbReference type="Gene3D" id="3.40.960.10">
    <property type="entry name" value="VSR Endonuclease"/>
    <property type="match status" value="1"/>
</dbReference>
<name>A0A918TN57_9RHOB</name>
<organism evidence="2 3">
    <name type="scientific">Neogemmobacter tilapiae</name>
    <dbReference type="NCBI Taxonomy" id="875041"/>
    <lineage>
        <taxon>Bacteria</taxon>
        <taxon>Pseudomonadati</taxon>
        <taxon>Pseudomonadota</taxon>
        <taxon>Alphaproteobacteria</taxon>
        <taxon>Rhodobacterales</taxon>
        <taxon>Paracoccaceae</taxon>
        <taxon>Neogemmobacter</taxon>
    </lineage>
</organism>
<protein>
    <recommendedName>
        <fullName evidence="1">DUF559 domain-containing protein</fullName>
    </recommendedName>
</protein>
<reference evidence="2" key="1">
    <citation type="journal article" date="2014" name="Int. J. Syst. Evol. Microbiol.">
        <title>Complete genome sequence of Corynebacterium casei LMG S-19264T (=DSM 44701T), isolated from a smear-ripened cheese.</title>
        <authorList>
            <consortium name="US DOE Joint Genome Institute (JGI-PGF)"/>
            <person name="Walter F."/>
            <person name="Albersmeier A."/>
            <person name="Kalinowski J."/>
            <person name="Ruckert C."/>
        </authorList>
    </citation>
    <scope>NUCLEOTIDE SEQUENCE</scope>
    <source>
        <strain evidence="2">KCTC 23310</strain>
    </source>
</reference>
<dbReference type="PANTHER" id="PTHR38590:SF1">
    <property type="entry name" value="BLL0828 PROTEIN"/>
    <property type="match status" value="1"/>
</dbReference>
<dbReference type="Pfam" id="PF04480">
    <property type="entry name" value="DUF559"/>
    <property type="match status" value="1"/>
</dbReference>
<dbReference type="EMBL" id="BMYJ01000004">
    <property type="protein sequence ID" value="GHC53622.1"/>
    <property type="molecule type" value="Genomic_DNA"/>
</dbReference>
<evidence type="ECO:0000313" key="2">
    <source>
        <dbReference type="EMBL" id="GHC53622.1"/>
    </source>
</evidence>